<keyword evidence="3" id="KW-0862">Zinc</keyword>
<feature type="domain" description="FYVE-type" evidence="6">
    <location>
        <begin position="571"/>
        <end position="629"/>
    </location>
</feature>
<dbReference type="InterPro" id="IPR017455">
    <property type="entry name" value="Znf_FYVE-rel"/>
</dbReference>
<dbReference type="InterPro" id="IPR037145">
    <property type="entry name" value="SARA_Smad-bd_sf"/>
</dbReference>
<evidence type="ECO:0000256" key="3">
    <source>
        <dbReference type="ARBA" id="ARBA00022833"/>
    </source>
</evidence>
<keyword evidence="1" id="KW-0479">Metal-binding</keyword>
<dbReference type="InterPro" id="IPR011011">
    <property type="entry name" value="Znf_FYVE_PHD"/>
</dbReference>
<dbReference type="SMART" id="SM01422">
    <property type="entry name" value="SARA"/>
    <property type="match status" value="1"/>
</dbReference>
<feature type="compositionally biased region" description="Low complexity" evidence="5">
    <location>
        <begin position="465"/>
        <end position="480"/>
    </location>
</feature>
<dbReference type="GeneID" id="108566144"/>
<dbReference type="InterPro" id="IPR024608">
    <property type="entry name" value="SARA-like_SBD"/>
</dbReference>
<dbReference type="SMART" id="SM00064">
    <property type="entry name" value="FYVE"/>
    <property type="match status" value="1"/>
</dbReference>
<evidence type="ECO:0000256" key="2">
    <source>
        <dbReference type="ARBA" id="ARBA00022771"/>
    </source>
</evidence>
<sequence length="1296" mass="144384">MQEKLSEMMDKYTVDLDKVLNDFEYSELTADSQVTTPSVSVESRKHIGPTKHSMNNVFSSLNEYLNTGKFDTAEAKQDRYQTSSIHQTTKASSGNDEHYTNWKQIANESTAACQNESVVKSEQNFKEVLVEPTVAESVVKCDEVKSEDCKNKSDGSFVDLDVKSCIKSEESENASTLNLVQICDNKNIIETSEIQSDNEISGCKPDFDVISKPHNVINNYMEDYCLINEVNTVDEQQAQKDELEEDNIDKPVLNDLKSTDVVDTAIDESYEVEIIHDSDLSKDSQLSDNNCNANTEIVDDNNIIQDSDVSIKEAEIPLKEQETADSESIPNDLALHNEVVEDINNQEELNIQECTECVDNTNNNNPVCFNNSLDIDDEELQNYLDKIEEEFGQENVKTEEVVNTAEPEQVPETAKEPNISEEGNANRPNSLDIEKREINLIGNPGSTPYNNLYVSKEISEDYDESTTSSSVSPAFSDASTGSVRSTDTTTDEGVKDIAVAEGEEAAAKPTEEESRAADHMDDIYIDIDKINNMINPTEGEASASAASTSETQELENPDAWLGKRAPVWVPDDLALHCLHCNMKFTVIKRRHHCRACGFVLCSKCCNSKHRLEYLDMEARVCTRCYDILSKLQNETTINDVNSDNSTRNNKPNPNNPMEYCSVVPPLQQIAAGGGDANPPSVMVPVGVLKRKGSNKAKHNKSVMFCDGIKPGSDLTNLDNDFNYNGLESKPQQASSSKKPQSIVLPKANRNVPALEPKSNSFIAENESCLPPTVTTFKSDISYTECANNVNVVEMLKNETLTFAIQRNLHVHVRLISMDCCVNKQAWCFSTEGLISVGQDEIVILLEYMEGERSVPKDVFYHLNNIYNDAVKGTTVGELGLSIHPTTNFLDSKNHAGFIFIRPTFQCLQNVIIPKESYLIGILVHRWETPWAKNFPLRLVLRLGAEYRYYPSPIISTRHRDSVFVEIGHTIINLLADFRQFTYTLPSIRGLTIHMEDKNTTVTIPVNRYDQVMKSISNSSEHILAFGGNFSLEADSHLVCIQDTNGSNENNYTTHAINIQNKPRKALSVTGTSFIVFNGALKSSSGLTAKSSIVEDGLMIQIPPEHMIQVRENLKEMKNHTIHCGCVNADSDESVSIIWGDRDTNFNIGVKSSIDDQSLAGVPSIRVHNGKNFSRNSGERMIRWTEVFLLQSGEENARTQDPIDVSKIAESISKATCLALVKYLNLLATNNFYKIGIRTTLHIDNVSYSAGSNGIKLPPIYMKSLDNELVPVLHRITSNNLGESAIILELVFRILNV</sequence>
<keyword evidence="7" id="KW-1185">Reference proteome</keyword>
<dbReference type="Gene3D" id="4.10.720.10">
    <property type="entry name" value="Smad anchor for receptor activation, Smad-binding domain"/>
    <property type="match status" value="1"/>
</dbReference>
<name>A0ABM1N3H9_NICVS</name>
<dbReference type="PANTHER" id="PTHR46319">
    <property type="entry name" value="ZINC FINGER FYVE DOMAIN-CONTAINING PROTEIN"/>
    <property type="match status" value="1"/>
</dbReference>
<dbReference type="InterPro" id="IPR013083">
    <property type="entry name" value="Znf_RING/FYVE/PHD"/>
</dbReference>
<feature type="region of interest" description="Disordered" evidence="5">
    <location>
        <begin position="722"/>
        <end position="741"/>
    </location>
</feature>
<dbReference type="InterPro" id="IPR022557">
    <property type="entry name" value="SARA-like_C"/>
</dbReference>
<dbReference type="SMART" id="SM01421">
    <property type="entry name" value="DUF3480"/>
    <property type="match status" value="1"/>
</dbReference>
<evidence type="ECO:0000259" key="6">
    <source>
        <dbReference type="PROSITE" id="PS50178"/>
    </source>
</evidence>
<dbReference type="PANTHER" id="PTHR46319:SF3">
    <property type="entry name" value="ZINC FINGER FYVE DOMAIN-CONTAINING PROTEIN"/>
    <property type="match status" value="1"/>
</dbReference>
<dbReference type="RefSeq" id="XP_017781379.1">
    <property type="nucleotide sequence ID" value="XM_017925890.1"/>
</dbReference>
<protein>
    <submittedName>
        <fullName evidence="8">Zinc finger FYVE domain-containing protein 9 isoform X1</fullName>
    </submittedName>
</protein>
<dbReference type="Gene3D" id="3.30.1360.220">
    <property type="entry name" value="Domain of unknown function (DUF3480), N-terminal subdomain"/>
    <property type="match status" value="2"/>
</dbReference>
<evidence type="ECO:0000256" key="5">
    <source>
        <dbReference type="SAM" id="MobiDB-lite"/>
    </source>
</evidence>
<gene>
    <name evidence="8" type="primary">LOC108566144</name>
</gene>
<feature type="compositionally biased region" description="Low complexity" evidence="5">
    <location>
        <begin position="728"/>
        <end position="741"/>
    </location>
</feature>
<organism evidence="7 8">
    <name type="scientific">Nicrophorus vespilloides</name>
    <name type="common">Boreal carrion beetle</name>
    <dbReference type="NCBI Taxonomy" id="110193"/>
    <lineage>
        <taxon>Eukaryota</taxon>
        <taxon>Metazoa</taxon>
        <taxon>Ecdysozoa</taxon>
        <taxon>Arthropoda</taxon>
        <taxon>Hexapoda</taxon>
        <taxon>Insecta</taxon>
        <taxon>Pterygota</taxon>
        <taxon>Neoptera</taxon>
        <taxon>Endopterygota</taxon>
        <taxon>Coleoptera</taxon>
        <taxon>Polyphaga</taxon>
        <taxon>Staphyliniformia</taxon>
        <taxon>Silphidae</taxon>
        <taxon>Nicrophorinae</taxon>
        <taxon>Nicrophorus</taxon>
    </lineage>
</organism>
<dbReference type="Pfam" id="PF11979">
    <property type="entry name" value="SARA_C"/>
    <property type="match status" value="1"/>
</dbReference>
<evidence type="ECO:0000313" key="8">
    <source>
        <dbReference type="RefSeq" id="XP_017781379.1"/>
    </source>
</evidence>
<dbReference type="Pfam" id="PF01363">
    <property type="entry name" value="FYVE"/>
    <property type="match status" value="1"/>
</dbReference>
<proteinExistence type="predicted"/>
<dbReference type="InterPro" id="IPR000306">
    <property type="entry name" value="Znf_FYVE"/>
</dbReference>
<dbReference type="PROSITE" id="PS50178">
    <property type="entry name" value="ZF_FYVE"/>
    <property type="match status" value="1"/>
</dbReference>
<dbReference type="Gene3D" id="3.30.500.40">
    <property type="match status" value="1"/>
</dbReference>
<dbReference type="Gene3D" id="3.30.40.10">
    <property type="entry name" value="Zinc/RING finger domain, C3HC4 (zinc finger)"/>
    <property type="match status" value="1"/>
</dbReference>
<accession>A0ABM1N3H9</accession>
<keyword evidence="2 4" id="KW-0863">Zinc-finger</keyword>
<evidence type="ECO:0000256" key="4">
    <source>
        <dbReference type="PROSITE-ProRule" id="PRU00091"/>
    </source>
</evidence>
<reference evidence="8" key="1">
    <citation type="submission" date="2025-08" db="UniProtKB">
        <authorList>
            <consortium name="RefSeq"/>
        </authorList>
    </citation>
    <scope>IDENTIFICATION</scope>
    <source>
        <tissue evidence="8">Whole Larva</tissue>
    </source>
</reference>
<dbReference type="Pfam" id="PF11409">
    <property type="entry name" value="SARA"/>
    <property type="match status" value="1"/>
</dbReference>
<feature type="region of interest" description="Disordered" evidence="5">
    <location>
        <begin position="464"/>
        <end position="493"/>
    </location>
</feature>
<evidence type="ECO:0000256" key="1">
    <source>
        <dbReference type="ARBA" id="ARBA00022723"/>
    </source>
</evidence>
<dbReference type="CDD" id="cd15729">
    <property type="entry name" value="FYVE_endofin"/>
    <property type="match status" value="1"/>
</dbReference>
<dbReference type="Proteomes" id="UP000695000">
    <property type="component" value="Unplaced"/>
</dbReference>
<evidence type="ECO:0000313" key="7">
    <source>
        <dbReference type="Proteomes" id="UP000695000"/>
    </source>
</evidence>
<feature type="region of interest" description="Disordered" evidence="5">
    <location>
        <begin position="398"/>
        <end position="431"/>
    </location>
</feature>
<dbReference type="SUPFAM" id="SSF57903">
    <property type="entry name" value="FYVE/PHD zinc finger"/>
    <property type="match status" value="1"/>
</dbReference>